<feature type="transmembrane region" description="Helical" evidence="1">
    <location>
        <begin position="12"/>
        <end position="35"/>
    </location>
</feature>
<keyword evidence="1" id="KW-0812">Transmembrane</keyword>
<dbReference type="PROSITE" id="PS50835">
    <property type="entry name" value="IG_LIKE"/>
    <property type="match status" value="1"/>
</dbReference>
<reference evidence="3 4" key="1">
    <citation type="submission" date="2020-06" db="EMBL/GenBank/DDBJ databases">
        <authorList>
            <person name="Li R."/>
            <person name="Bekaert M."/>
        </authorList>
    </citation>
    <scope>NUCLEOTIDE SEQUENCE [LARGE SCALE GENOMIC DNA]</scope>
    <source>
        <strain evidence="4">wild</strain>
    </source>
</reference>
<dbReference type="InterPro" id="IPR007110">
    <property type="entry name" value="Ig-like_dom"/>
</dbReference>
<sequence length="568" mass="65145">MEFYKYQTKFLHLIVITFLNGLMVCRCHLCLTWSIHRQNLHLTCKTDDLQLKIIFHDNLNEEKGFCLLSYPKPLCHSHSENDSISINVVTNETVLVVHDISNRHIEGRWTCRHGTNYEYAIVNITRMGFRDVIKGLSITTSTVFPLINGLLTVIICSATAKDVYTVLTWDCLNLTPLQTSVIDCKTYVSKLEYKASLTDNGKLCKCSARVNTFLSTAEITFEVQKAPVLQIKREIECNISNPFSIDCHVDGFLPRYGFSPWTHSVKGMVIRHISGLISKEKNTSTLFIDPCKLDDMGTYTCNVITLDKRELMWTNSSKLLTQGRPLILKTDINSTKDTVLMVQFYSVPEPTVVKWSAAKVLLPNISQHMQYITQIDIKRPMYGKLVTVNGYMAQLIQRGEYLHNSYCIFIENPFGNSSYHFIVKKETFLIRNRLLQRSFIHYNSFSLSNYLDLIMDDIYRAAFPSGNELNTEYLKSPSKSKYHAAPQINNVANVYDGLRNQYLEVIDYPSIHLATESRSDTSTKDSERDDATHSYEEISDLTLHQPAEHQESMLAVENLESPHYIELE</sequence>
<name>A0A6J7ZT48_MYTCO</name>
<dbReference type="InterPro" id="IPR013783">
    <property type="entry name" value="Ig-like_fold"/>
</dbReference>
<dbReference type="InterPro" id="IPR036179">
    <property type="entry name" value="Ig-like_dom_sf"/>
</dbReference>
<accession>A0A6J7ZT48</accession>
<proteinExistence type="predicted"/>
<feature type="domain" description="Ig-like" evidence="2">
    <location>
        <begin position="227"/>
        <end position="312"/>
    </location>
</feature>
<organism evidence="3 4">
    <name type="scientific">Mytilus coruscus</name>
    <name type="common">Sea mussel</name>
    <dbReference type="NCBI Taxonomy" id="42192"/>
    <lineage>
        <taxon>Eukaryota</taxon>
        <taxon>Metazoa</taxon>
        <taxon>Spiralia</taxon>
        <taxon>Lophotrochozoa</taxon>
        <taxon>Mollusca</taxon>
        <taxon>Bivalvia</taxon>
        <taxon>Autobranchia</taxon>
        <taxon>Pteriomorphia</taxon>
        <taxon>Mytilida</taxon>
        <taxon>Mytiloidea</taxon>
        <taxon>Mytilidae</taxon>
        <taxon>Mytilinae</taxon>
        <taxon>Mytilus</taxon>
    </lineage>
</organism>
<gene>
    <name evidence="3" type="ORF">MCOR_58</name>
</gene>
<dbReference type="EMBL" id="CACVKT020000002">
    <property type="protein sequence ID" value="CAC5355043.1"/>
    <property type="molecule type" value="Genomic_DNA"/>
</dbReference>
<dbReference type="SUPFAM" id="SSF48726">
    <property type="entry name" value="Immunoglobulin"/>
    <property type="match status" value="1"/>
</dbReference>
<dbReference type="Proteomes" id="UP000507470">
    <property type="component" value="Unassembled WGS sequence"/>
</dbReference>
<keyword evidence="4" id="KW-1185">Reference proteome</keyword>
<evidence type="ECO:0000259" key="2">
    <source>
        <dbReference type="PROSITE" id="PS50835"/>
    </source>
</evidence>
<evidence type="ECO:0000256" key="1">
    <source>
        <dbReference type="SAM" id="Phobius"/>
    </source>
</evidence>
<evidence type="ECO:0000313" key="3">
    <source>
        <dbReference type="EMBL" id="CAC5355043.1"/>
    </source>
</evidence>
<protein>
    <recommendedName>
        <fullName evidence="2">Ig-like domain-containing protein</fullName>
    </recommendedName>
</protein>
<dbReference type="OrthoDB" id="6122522at2759"/>
<dbReference type="AlphaFoldDB" id="A0A6J7ZT48"/>
<evidence type="ECO:0000313" key="4">
    <source>
        <dbReference type="Proteomes" id="UP000507470"/>
    </source>
</evidence>
<keyword evidence="1" id="KW-0472">Membrane</keyword>
<dbReference type="Gene3D" id="2.60.40.10">
    <property type="entry name" value="Immunoglobulins"/>
    <property type="match status" value="1"/>
</dbReference>
<keyword evidence="1" id="KW-1133">Transmembrane helix</keyword>